<reference evidence="3" key="1">
    <citation type="submission" date="2023-07" db="EMBL/GenBank/DDBJ databases">
        <title>A chromosome-level genome assembly of Lolium multiflorum.</title>
        <authorList>
            <person name="Chen Y."/>
            <person name="Copetti D."/>
            <person name="Kolliker R."/>
            <person name="Studer B."/>
        </authorList>
    </citation>
    <scope>NUCLEOTIDE SEQUENCE</scope>
    <source>
        <strain evidence="3">02402/16</strain>
        <tissue evidence="3">Leaf</tissue>
    </source>
</reference>
<evidence type="ECO:0000256" key="1">
    <source>
        <dbReference type="ARBA" id="ARBA00022801"/>
    </source>
</evidence>
<evidence type="ECO:0000313" key="4">
    <source>
        <dbReference type="Proteomes" id="UP001231189"/>
    </source>
</evidence>
<dbReference type="Gene3D" id="2.60.120.260">
    <property type="entry name" value="Galactose-binding domain-like"/>
    <property type="match status" value="1"/>
</dbReference>
<dbReference type="InterPro" id="IPR008979">
    <property type="entry name" value="Galactose-bd-like_sf"/>
</dbReference>
<sequence length="76" mass="8316">MVITGTKARVNDNIILNLEFDNGLYAWSESGCKTELHDSLDDGKVLPVSGKYFMAVTGRTDAWDSIMQLVTATCST</sequence>
<protein>
    <recommendedName>
        <fullName evidence="2">CBM-cenC domain-containing protein</fullName>
    </recommendedName>
</protein>
<dbReference type="AlphaFoldDB" id="A0AAD8T3R6"/>
<dbReference type="SUPFAM" id="SSF49785">
    <property type="entry name" value="Galactose-binding domain-like"/>
    <property type="match status" value="1"/>
</dbReference>
<dbReference type="InterPro" id="IPR003305">
    <property type="entry name" value="CenC_carb-bd"/>
</dbReference>
<dbReference type="EMBL" id="JAUUTY010000003">
    <property type="protein sequence ID" value="KAK1668930.1"/>
    <property type="molecule type" value="Genomic_DNA"/>
</dbReference>
<proteinExistence type="predicted"/>
<feature type="domain" description="CBM-cenC" evidence="2">
    <location>
        <begin position="13"/>
        <end position="71"/>
    </location>
</feature>
<keyword evidence="4" id="KW-1185">Reference proteome</keyword>
<organism evidence="3 4">
    <name type="scientific">Lolium multiflorum</name>
    <name type="common">Italian ryegrass</name>
    <name type="synonym">Lolium perenne subsp. multiflorum</name>
    <dbReference type="NCBI Taxonomy" id="4521"/>
    <lineage>
        <taxon>Eukaryota</taxon>
        <taxon>Viridiplantae</taxon>
        <taxon>Streptophyta</taxon>
        <taxon>Embryophyta</taxon>
        <taxon>Tracheophyta</taxon>
        <taxon>Spermatophyta</taxon>
        <taxon>Magnoliopsida</taxon>
        <taxon>Liliopsida</taxon>
        <taxon>Poales</taxon>
        <taxon>Poaceae</taxon>
        <taxon>BOP clade</taxon>
        <taxon>Pooideae</taxon>
        <taxon>Poodae</taxon>
        <taxon>Poeae</taxon>
        <taxon>Poeae Chloroplast Group 2 (Poeae type)</taxon>
        <taxon>Loliodinae</taxon>
        <taxon>Loliinae</taxon>
        <taxon>Lolium</taxon>
    </lineage>
</organism>
<dbReference type="Proteomes" id="UP001231189">
    <property type="component" value="Unassembled WGS sequence"/>
</dbReference>
<dbReference type="GO" id="GO:0016798">
    <property type="term" value="F:hydrolase activity, acting on glycosyl bonds"/>
    <property type="evidence" value="ECO:0007669"/>
    <property type="project" value="InterPro"/>
</dbReference>
<name>A0AAD8T3R6_LOLMU</name>
<accession>A0AAD8T3R6</accession>
<dbReference type="Pfam" id="PF02018">
    <property type="entry name" value="CBM_4_9"/>
    <property type="match status" value="1"/>
</dbReference>
<evidence type="ECO:0000313" key="3">
    <source>
        <dbReference type="EMBL" id="KAK1668930.1"/>
    </source>
</evidence>
<comment type="caution">
    <text evidence="3">The sequence shown here is derived from an EMBL/GenBank/DDBJ whole genome shotgun (WGS) entry which is preliminary data.</text>
</comment>
<evidence type="ECO:0000259" key="2">
    <source>
        <dbReference type="Pfam" id="PF02018"/>
    </source>
</evidence>
<gene>
    <name evidence="3" type="ORF">QYE76_057089</name>
</gene>
<keyword evidence="1" id="KW-0378">Hydrolase</keyword>